<reference evidence="1" key="1">
    <citation type="submission" date="2020-11" db="EMBL/GenBank/DDBJ databases">
        <authorList>
            <consortium name="DOE Joint Genome Institute"/>
            <person name="Ahrendt S."/>
            <person name="Riley R."/>
            <person name="Andreopoulos W."/>
            <person name="Labutti K."/>
            <person name="Pangilinan J."/>
            <person name="Ruiz-Duenas F.J."/>
            <person name="Barrasa J.M."/>
            <person name="Sanchez-Garcia M."/>
            <person name="Camarero S."/>
            <person name="Miyauchi S."/>
            <person name="Serrano A."/>
            <person name="Linde D."/>
            <person name="Babiker R."/>
            <person name="Drula E."/>
            <person name="Ayuso-Fernandez I."/>
            <person name="Pacheco R."/>
            <person name="Padilla G."/>
            <person name="Ferreira P."/>
            <person name="Barriuso J."/>
            <person name="Kellner H."/>
            <person name="Castanera R."/>
            <person name="Alfaro M."/>
            <person name="Ramirez L."/>
            <person name="Pisabarro A.G."/>
            <person name="Kuo A."/>
            <person name="Tritt A."/>
            <person name="Lipzen A."/>
            <person name="He G."/>
            <person name="Yan M."/>
            <person name="Ng V."/>
            <person name="Cullen D."/>
            <person name="Martin F."/>
            <person name="Rosso M.-N."/>
            <person name="Henrissat B."/>
            <person name="Hibbett D."/>
            <person name="Martinez A.T."/>
            <person name="Grigoriev I.V."/>
        </authorList>
    </citation>
    <scope>NUCLEOTIDE SEQUENCE</scope>
    <source>
        <strain evidence="1">AH 40177</strain>
    </source>
</reference>
<evidence type="ECO:0000313" key="2">
    <source>
        <dbReference type="Proteomes" id="UP000772434"/>
    </source>
</evidence>
<evidence type="ECO:0000313" key="1">
    <source>
        <dbReference type="EMBL" id="KAF9069805.1"/>
    </source>
</evidence>
<protein>
    <submittedName>
        <fullName evidence="1">Uncharacterized protein</fullName>
    </submittedName>
</protein>
<dbReference type="EMBL" id="JADNRY010000047">
    <property type="protein sequence ID" value="KAF9069805.1"/>
    <property type="molecule type" value="Genomic_DNA"/>
</dbReference>
<keyword evidence="2" id="KW-1185">Reference proteome</keyword>
<accession>A0A9P5PXD7</accession>
<organism evidence="1 2">
    <name type="scientific">Rhodocollybia butyracea</name>
    <dbReference type="NCBI Taxonomy" id="206335"/>
    <lineage>
        <taxon>Eukaryota</taxon>
        <taxon>Fungi</taxon>
        <taxon>Dikarya</taxon>
        <taxon>Basidiomycota</taxon>
        <taxon>Agaricomycotina</taxon>
        <taxon>Agaricomycetes</taxon>
        <taxon>Agaricomycetidae</taxon>
        <taxon>Agaricales</taxon>
        <taxon>Marasmiineae</taxon>
        <taxon>Omphalotaceae</taxon>
        <taxon>Rhodocollybia</taxon>
    </lineage>
</organism>
<name>A0A9P5PXD7_9AGAR</name>
<dbReference type="AlphaFoldDB" id="A0A9P5PXD7"/>
<sequence>MGFYNIAGLKDHSNTSTYTTLEVHVVGAVSYELVIKGMNSGDPITLMNLQICFIGPKAFDSPDNWARHWADVTLSSSHVVLRENPMASQTSSCASTSQPDMTLEANCEIRRLRIMGARLVVELEENQFWIPVNSDSVIYSVPKSSIHKITSLIPSFSIWFKISWDIGVDESEIQQSWDRFQGRELEKREHCLNEVILATKPNR</sequence>
<dbReference type="Proteomes" id="UP000772434">
    <property type="component" value="Unassembled WGS sequence"/>
</dbReference>
<gene>
    <name evidence="1" type="ORF">BDP27DRAFT_1363140</name>
</gene>
<proteinExistence type="predicted"/>
<comment type="caution">
    <text evidence="1">The sequence shown here is derived from an EMBL/GenBank/DDBJ whole genome shotgun (WGS) entry which is preliminary data.</text>
</comment>